<dbReference type="CDD" id="cd00212">
    <property type="entry name" value="PTS_IIB_glc"/>
    <property type="match status" value="1"/>
</dbReference>
<evidence type="ECO:0000259" key="14">
    <source>
        <dbReference type="PROSITE" id="PS51098"/>
    </source>
</evidence>
<evidence type="ECO:0000256" key="7">
    <source>
        <dbReference type="ARBA" id="ARBA00022692"/>
    </source>
</evidence>
<sequence length="611" mass="64896">MNYKTLAKGIVQQVGGEQNISSLAHCATRLRFKLKDNQKANKAAFKNMNGVLSTVQSGGEFQVVVGSHVSDVYKDIHKIENIGAADSSDEQKGSIGSKIFEVISRSFTPLLGALAGAGMLKAFLTILTMTGWLSTESGTYFILSAAGNAVFFFLPIFLGITLATKLGANPYVGGTIGAALLEPSFTGLLKNTGDISEFLGLPVVLMNYSSTVFPIFIAVSMYAALEKILKKIIHKDLQMFLVPMLSLAIIVPLTVVAFGPFGVYAGNAIGEAINFLSTMSGILTGAVVGAGWTFLTLFGLQWGLVPIILDQIAHGGSPIFAMVAAAPLAQAGLALGIFLRTKDKSLKTLSGSSLVPGLLSGVTEPILYGLMLRYKRTIPYVIISAAVGGAINGMFVVKAMVFAFPSALSIPAFAPMGIYIIGIGTSFAGALLMILLFGFEDKEQKKVVSDNKVKAGQPLIKKERVISPLTGVTKALSEVDDQVFASEAMGKGIAIEPTVGKVVSPVNGEISILFPTGHAIGIISEEGAEVLIHIGINTVQLEGKYFFPQVKQGDKVKQGELLVQFDLEKIKEAGYQVTTLVIITNTNSYNDIIETNKETVQVKENLLTLVN</sequence>
<keyword evidence="8" id="KW-0418">Kinase</keyword>
<feature type="domain" description="PTS EIIB type-1" evidence="14">
    <location>
        <begin position="4"/>
        <end position="86"/>
    </location>
</feature>
<comment type="caution">
    <text evidence="16">The sequence shown here is derived from an EMBL/GenBank/DDBJ whole genome shotgun (WGS) entry which is preliminary data.</text>
</comment>
<dbReference type="GO" id="GO:0016740">
    <property type="term" value="F:transferase activity"/>
    <property type="evidence" value="ECO:0007669"/>
    <property type="project" value="UniProtKB-KW"/>
</dbReference>
<dbReference type="Pfam" id="PF00358">
    <property type="entry name" value="PTS_EIIA_1"/>
    <property type="match status" value="1"/>
</dbReference>
<dbReference type="Pfam" id="PF00367">
    <property type="entry name" value="PTS_EIIB"/>
    <property type="match status" value="1"/>
</dbReference>
<evidence type="ECO:0000256" key="8">
    <source>
        <dbReference type="ARBA" id="ARBA00022777"/>
    </source>
</evidence>
<dbReference type="InterPro" id="IPR003352">
    <property type="entry name" value="PTS_EIIC"/>
</dbReference>
<evidence type="ECO:0000259" key="15">
    <source>
        <dbReference type="PROSITE" id="PS51103"/>
    </source>
</evidence>
<keyword evidence="17" id="KW-1185">Reference proteome</keyword>
<feature type="transmembrane region" description="Helical" evidence="12">
    <location>
        <begin position="416"/>
        <end position="439"/>
    </location>
</feature>
<feature type="transmembrane region" description="Helical" evidence="12">
    <location>
        <begin position="201"/>
        <end position="225"/>
    </location>
</feature>
<evidence type="ECO:0000256" key="10">
    <source>
        <dbReference type="ARBA" id="ARBA00023136"/>
    </source>
</evidence>
<evidence type="ECO:0000259" key="13">
    <source>
        <dbReference type="PROSITE" id="PS51093"/>
    </source>
</evidence>
<reference evidence="17" key="1">
    <citation type="submission" date="2023-11" db="EMBL/GenBank/DDBJ databases">
        <title>Genome Sequence of Bacillus pseudomycoides stain BUPM19.</title>
        <authorList>
            <person name="Farhat A."/>
        </authorList>
    </citation>
    <scope>NUCLEOTIDE SEQUENCE [LARGE SCALE GENOMIC DNA]</scope>
    <source>
        <strain evidence="17">BUPM19</strain>
    </source>
</reference>
<feature type="transmembrane region" description="Helical" evidence="12">
    <location>
        <begin position="378"/>
        <end position="404"/>
    </location>
</feature>
<dbReference type="PANTHER" id="PTHR30175">
    <property type="entry name" value="PHOSPHOTRANSFERASE SYSTEM TRANSPORT PROTEIN"/>
    <property type="match status" value="1"/>
</dbReference>
<dbReference type="InterPro" id="IPR011055">
    <property type="entry name" value="Dup_hybrid_motif"/>
</dbReference>
<dbReference type="SUPFAM" id="SSF55604">
    <property type="entry name" value="Glucose permease domain IIB"/>
    <property type="match status" value="1"/>
</dbReference>
<keyword evidence="9 12" id="KW-1133">Transmembrane helix</keyword>
<dbReference type="PANTHER" id="PTHR30175:SF1">
    <property type="entry name" value="PTS SYSTEM ARBUTIN-, CELLOBIOSE-, AND SALICIN-SPECIFIC EIIBC COMPONENT-RELATED"/>
    <property type="match status" value="1"/>
</dbReference>
<dbReference type="PROSITE" id="PS51093">
    <property type="entry name" value="PTS_EIIA_TYPE_1"/>
    <property type="match status" value="1"/>
</dbReference>
<evidence type="ECO:0000313" key="17">
    <source>
        <dbReference type="Proteomes" id="UP001291930"/>
    </source>
</evidence>
<dbReference type="InterPro" id="IPR011297">
    <property type="entry name" value="PTS_IIABC_b_glu"/>
</dbReference>
<dbReference type="InterPro" id="IPR018113">
    <property type="entry name" value="PTrfase_EIIB_Cys"/>
</dbReference>
<dbReference type="InterPro" id="IPR013013">
    <property type="entry name" value="PTS_EIIC_1"/>
</dbReference>
<evidence type="ECO:0000313" key="16">
    <source>
        <dbReference type="EMBL" id="MDZ5610611.1"/>
    </source>
</evidence>
<gene>
    <name evidence="16" type="ORF">U2I54_27310</name>
</gene>
<accession>A0ABU5K4R0</accession>
<dbReference type="PROSITE" id="PS51103">
    <property type="entry name" value="PTS_EIIC_TYPE_1"/>
    <property type="match status" value="1"/>
</dbReference>
<organism evidence="16 17">
    <name type="scientific">Bacillus bingmayongensis</name>
    <dbReference type="NCBI Taxonomy" id="1150157"/>
    <lineage>
        <taxon>Bacteria</taxon>
        <taxon>Bacillati</taxon>
        <taxon>Bacillota</taxon>
        <taxon>Bacilli</taxon>
        <taxon>Bacillales</taxon>
        <taxon>Bacillaceae</taxon>
        <taxon>Bacillus</taxon>
    </lineage>
</organism>
<dbReference type="NCBIfam" id="TIGR00830">
    <property type="entry name" value="PTBA"/>
    <property type="match status" value="1"/>
</dbReference>
<dbReference type="RefSeq" id="WP_374219791.1">
    <property type="nucleotide sequence ID" value="NZ_JAXOVW010000190.1"/>
</dbReference>
<keyword evidence="4" id="KW-0762">Sugar transport</keyword>
<dbReference type="PROSITE" id="PS01035">
    <property type="entry name" value="PTS_EIIB_TYPE_1_CYS"/>
    <property type="match status" value="1"/>
</dbReference>
<evidence type="ECO:0000256" key="1">
    <source>
        <dbReference type="ARBA" id="ARBA00004651"/>
    </source>
</evidence>
<dbReference type="Gene3D" id="3.30.1360.60">
    <property type="entry name" value="Glucose permease domain IIB"/>
    <property type="match status" value="1"/>
</dbReference>
<evidence type="ECO:0000256" key="4">
    <source>
        <dbReference type="ARBA" id="ARBA00022597"/>
    </source>
</evidence>
<keyword evidence="10 12" id="KW-0472">Membrane</keyword>
<feature type="domain" description="PTS EIIA type-1" evidence="13">
    <location>
        <begin position="481"/>
        <end position="585"/>
    </location>
</feature>
<dbReference type="InterPro" id="IPR001996">
    <property type="entry name" value="PTS_IIB_1"/>
</dbReference>
<evidence type="ECO:0000256" key="12">
    <source>
        <dbReference type="SAM" id="Phobius"/>
    </source>
</evidence>
<keyword evidence="6" id="KW-0598">Phosphotransferase system</keyword>
<dbReference type="PROSITE" id="PS00371">
    <property type="entry name" value="PTS_EIIA_TYPE_1_HIS"/>
    <property type="match status" value="1"/>
</dbReference>
<feature type="domain" description="PTS EIIC type-1" evidence="15">
    <location>
        <begin position="101"/>
        <end position="451"/>
    </location>
</feature>
<evidence type="ECO:0000256" key="2">
    <source>
        <dbReference type="ARBA" id="ARBA00022448"/>
    </source>
</evidence>
<evidence type="ECO:0000256" key="3">
    <source>
        <dbReference type="ARBA" id="ARBA00022475"/>
    </source>
</evidence>
<proteinExistence type="predicted"/>
<dbReference type="Gene3D" id="2.70.70.10">
    <property type="entry name" value="Glucose Permease (Domain IIA)"/>
    <property type="match status" value="1"/>
</dbReference>
<protein>
    <submittedName>
        <fullName evidence="16">Beta-glucoside-specific PTS transporter subunit IIABC</fullName>
        <ecNumber evidence="16">2.7.1.-</ecNumber>
    </submittedName>
</protein>
<dbReference type="PROSITE" id="PS51098">
    <property type="entry name" value="PTS_EIIB_TYPE_1"/>
    <property type="match status" value="1"/>
</dbReference>
<keyword evidence="7 12" id="KW-0812">Transmembrane</keyword>
<feature type="transmembrane region" description="Helical" evidence="12">
    <location>
        <begin position="281"/>
        <end position="307"/>
    </location>
</feature>
<dbReference type="SUPFAM" id="SSF51261">
    <property type="entry name" value="Duplicated hybrid motif"/>
    <property type="match status" value="1"/>
</dbReference>
<evidence type="ECO:0000256" key="6">
    <source>
        <dbReference type="ARBA" id="ARBA00022683"/>
    </source>
</evidence>
<dbReference type="InterPro" id="IPR001127">
    <property type="entry name" value="PTS_EIIA_1_perm"/>
</dbReference>
<keyword evidence="5 16" id="KW-0808">Transferase</keyword>
<evidence type="ECO:0000256" key="11">
    <source>
        <dbReference type="PROSITE-ProRule" id="PRU00421"/>
    </source>
</evidence>
<evidence type="ECO:0000256" key="5">
    <source>
        <dbReference type="ARBA" id="ARBA00022679"/>
    </source>
</evidence>
<dbReference type="NCBIfam" id="TIGR01995">
    <property type="entry name" value="PTS-II-ABC-beta"/>
    <property type="match status" value="1"/>
</dbReference>
<dbReference type="InterPro" id="IPR036878">
    <property type="entry name" value="Glu_permease_IIB"/>
</dbReference>
<keyword evidence="3" id="KW-1003">Cell membrane</keyword>
<feature type="transmembrane region" description="Helical" evidence="12">
    <location>
        <begin position="319"/>
        <end position="339"/>
    </location>
</feature>
<dbReference type="Pfam" id="PF02378">
    <property type="entry name" value="PTS_EIIC"/>
    <property type="match status" value="1"/>
</dbReference>
<dbReference type="EMBL" id="JAXOVW010000190">
    <property type="protein sequence ID" value="MDZ5610611.1"/>
    <property type="molecule type" value="Genomic_DNA"/>
</dbReference>
<feature type="transmembrane region" description="Helical" evidence="12">
    <location>
        <begin position="237"/>
        <end position="261"/>
    </location>
</feature>
<name>A0ABU5K4R0_9BACI</name>
<dbReference type="Proteomes" id="UP001291930">
    <property type="component" value="Unassembled WGS sequence"/>
</dbReference>
<dbReference type="EC" id="2.7.1.-" evidence="16"/>
<feature type="active site" description="Phosphocysteine intermediate; for EIIB activity" evidence="11">
    <location>
        <position position="26"/>
    </location>
</feature>
<evidence type="ECO:0000256" key="9">
    <source>
        <dbReference type="ARBA" id="ARBA00022989"/>
    </source>
</evidence>
<feature type="transmembrane region" description="Helical" evidence="12">
    <location>
        <begin position="140"/>
        <end position="164"/>
    </location>
</feature>
<keyword evidence="2" id="KW-0813">Transport</keyword>
<dbReference type="InterPro" id="IPR050558">
    <property type="entry name" value="PTS_Sugar-Specific_Components"/>
</dbReference>
<feature type="transmembrane region" description="Helical" evidence="12">
    <location>
        <begin position="110"/>
        <end position="134"/>
    </location>
</feature>
<comment type="subcellular location">
    <subcellularLocation>
        <location evidence="1">Cell membrane</location>
        <topology evidence="1">Multi-pass membrane protein</topology>
    </subcellularLocation>
</comment>